<dbReference type="RefSeq" id="XP_056486516.1">
    <property type="nucleotide sequence ID" value="XM_056635896.1"/>
</dbReference>
<dbReference type="PANTHER" id="PTHR37017:SF11">
    <property type="entry name" value="ESTERASE_LIPASE_THIOESTERASE DOMAIN-CONTAINING PROTEIN"/>
    <property type="match status" value="1"/>
</dbReference>
<dbReference type="InterPro" id="IPR029058">
    <property type="entry name" value="AB_hydrolase_fold"/>
</dbReference>
<name>A0A9W9VSW2_9EURO</name>
<dbReference type="SUPFAM" id="SSF53474">
    <property type="entry name" value="alpha/beta-Hydrolases"/>
    <property type="match status" value="1"/>
</dbReference>
<dbReference type="GeneID" id="81374876"/>
<sequence length="263" mass="28309">MSTHANDYVFLLLPGSFATAGAYTKLVEALRAQGEHVEIIDLLSVNDGSRQPPATMQDDAAHIRQAILSILDNPTTPKNVIVAPHSYSGIPTTCALESLNKEARASAGKTTSVTGIVYLASFVLSEGECLRGIMGEFDALQEPLKTGVPGGYLPPFTPELAQLVFNDLNTEGALEFLRFMSLHASDSYNGEVSYVAWKDIPSVTVIPSIDIVVPTPMQEAMYERAVKAGGKIERVLIEGAGHGLPVSRLDAVIEEMVKLARRE</sequence>
<dbReference type="GO" id="GO:0072330">
    <property type="term" value="P:monocarboxylic acid biosynthetic process"/>
    <property type="evidence" value="ECO:0007669"/>
    <property type="project" value="UniProtKB-ARBA"/>
</dbReference>
<dbReference type="OrthoDB" id="1263307at2759"/>
<accession>A0A9W9VSW2</accession>
<evidence type="ECO:0000313" key="2">
    <source>
        <dbReference type="EMBL" id="KAJ5388718.1"/>
    </source>
</evidence>
<evidence type="ECO:0000259" key="1">
    <source>
        <dbReference type="Pfam" id="PF12697"/>
    </source>
</evidence>
<evidence type="ECO:0000313" key="3">
    <source>
        <dbReference type="Proteomes" id="UP001147747"/>
    </source>
</evidence>
<organism evidence="2 3">
    <name type="scientific">Penicillium cosmopolitanum</name>
    <dbReference type="NCBI Taxonomy" id="1131564"/>
    <lineage>
        <taxon>Eukaryota</taxon>
        <taxon>Fungi</taxon>
        <taxon>Dikarya</taxon>
        <taxon>Ascomycota</taxon>
        <taxon>Pezizomycotina</taxon>
        <taxon>Eurotiomycetes</taxon>
        <taxon>Eurotiomycetidae</taxon>
        <taxon>Eurotiales</taxon>
        <taxon>Aspergillaceae</taxon>
        <taxon>Penicillium</taxon>
    </lineage>
</organism>
<protein>
    <recommendedName>
        <fullName evidence="1">AB hydrolase-1 domain-containing protein</fullName>
    </recommendedName>
</protein>
<dbReference type="EMBL" id="JAPZBU010000009">
    <property type="protein sequence ID" value="KAJ5388718.1"/>
    <property type="molecule type" value="Genomic_DNA"/>
</dbReference>
<gene>
    <name evidence="2" type="ORF">N7509_011259</name>
</gene>
<proteinExistence type="predicted"/>
<dbReference type="Proteomes" id="UP001147747">
    <property type="component" value="Unassembled WGS sequence"/>
</dbReference>
<dbReference type="InterPro" id="IPR052897">
    <property type="entry name" value="Sec-Metab_Biosynth_Hydrolase"/>
</dbReference>
<dbReference type="Pfam" id="PF12697">
    <property type="entry name" value="Abhydrolase_6"/>
    <property type="match status" value="1"/>
</dbReference>
<comment type="caution">
    <text evidence="2">The sequence shown here is derived from an EMBL/GenBank/DDBJ whole genome shotgun (WGS) entry which is preliminary data.</text>
</comment>
<dbReference type="GO" id="GO:0017000">
    <property type="term" value="P:antibiotic biosynthetic process"/>
    <property type="evidence" value="ECO:0007669"/>
    <property type="project" value="UniProtKB-ARBA"/>
</dbReference>
<keyword evidence="3" id="KW-1185">Reference proteome</keyword>
<dbReference type="PANTHER" id="PTHR37017">
    <property type="entry name" value="AB HYDROLASE-1 DOMAIN-CONTAINING PROTEIN-RELATED"/>
    <property type="match status" value="1"/>
</dbReference>
<reference evidence="2" key="2">
    <citation type="journal article" date="2023" name="IMA Fungus">
        <title>Comparative genomic study of the Penicillium genus elucidates a diverse pangenome and 15 lateral gene transfer events.</title>
        <authorList>
            <person name="Petersen C."/>
            <person name="Sorensen T."/>
            <person name="Nielsen M.R."/>
            <person name="Sondergaard T.E."/>
            <person name="Sorensen J.L."/>
            <person name="Fitzpatrick D.A."/>
            <person name="Frisvad J.C."/>
            <person name="Nielsen K.L."/>
        </authorList>
    </citation>
    <scope>NUCLEOTIDE SEQUENCE</scope>
    <source>
        <strain evidence="2">IBT 29677</strain>
    </source>
</reference>
<dbReference type="Gene3D" id="3.40.50.1820">
    <property type="entry name" value="alpha/beta hydrolase"/>
    <property type="match status" value="1"/>
</dbReference>
<feature type="domain" description="AB hydrolase-1" evidence="1">
    <location>
        <begin position="10"/>
        <end position="254"/>
    </location>
</feature>
<dbReference type="InterPro" id="IPR000073">
    <property type="entry name" value="AB_hydrolase_1"/>
</dbReference>
<dbReference type="AlphaFoldDB" id="A0A9W9VSW2"/>
<reference evidence="2" key="1">
    <citation type="submission" date="2022-12" db="EMBL/GenBank/DDBJ databases">
        <authorList>
            <person name="Petersen C."/>
        </authorList>
    </citation>
    <scope>NUCLEOTIDE SEQUENCE</scope>
    <source>
        <strain evidence="2">IBT 29677</strain>
    </source>
</reference>